<dbReference type="EMBL" id="AJIL01000150">
    <property type="protein sequence ID" value="KNE92923.1"/>
    <property type="molecule type" value="Genomic_DNA"/>
</dbReference>
<feature type="compositionally biased region" description="Polar residues" evidence="2">
    <location>
        <begin position="18"/>
        <end position="27"/>
    </location>
</feature>
<dbReference type="PANTHER" id="PTHR46108">
    <property type="entry name" value="BLUE CHEESE"/>
    <property type="match status" value="1"/>
</dbReference>
<name>A0A0L0V0X1_9BASI</name>
<sequence>MDPVDTSEYGLSPPPMTPSSSRESTGGTTHNQVLELIGYVKLCSPRRLDDSIWTALGLIFLIFFEAINHNWRLSEDAEKIQAHETLGLLLRSKAHLITPPVHRVLLCFAGILVDDSPNQLPLSSDQLYKLLLNEHIPASKLENKHLNKGLRHLVITNPLSFRFLLLDFDLWSSTSLDVQRFHCESLCGMIETISIWSRFSMKRISKMNLKSPQSKYLESREECDAVATLVFKCLALALSNHRWPYPHYRRQKIEKSFGILSKPSSSAQNLASLASEEVGCFAPQAGSSSGQGTSSTQIIPTKLDSDSKYSQMAELLRKTICNHSKFLRVEIANALAKSGSLKAIEILAATSRHSQIALNSIELTAVLLERLAPQPSPTSSPKKAQLDEPSMNTLPSTGLEGWDPRASATSSDKMTNRLADRQLKFRQVVKEIIQQMLKVGTSSREARMLFRQAVRQHKAGSNGKEALDEDYLELMHAEFQLPLFH</sequence>
<organism evidence="3 4">
    <name type="scientific">Puccinia striiformis f. sp. tritici PST-78</name>
    <dbReference type="NCBI Taxonomy" id="1165861"/>
    <lineage>
        <taxon>Eukaryota</taxon>
        <taxon>Fungi</taxon>
        <taxon>Dikarya</taxon>
        <taxon>Basidiomycota</taxon>
        <taxon>Pucciniomycotina</taxon>
        <taxon>Pucciniomycetes</taxon>
        <taxon>Pucciniales</taxon>
        <taxon>Pucciniaceae</taxon>
        <taxon>Puccinia</taxon>
    </lineage>
</organism>
<evidence type="ECO:0000313" key="4">
    <source>
        <dbReference type="Proteomes" id="UP000054564"/>
    </source>
</evidence>
<comment type="caution">
    <text evidence="3">The sequence shown here is derived from an EMBL/GenBank/DDBJ whole genome shotgun (WGS) entry which is preliminary data.</text>
</comment>
<accession>A0A0L0V0X1</accession>
<keyword evidence="1" id="KW-0853">WD repeat</keyword>
<evidence type="ECO:0000256" key="2">
    <source>
        <dbReference type="SAM" id="MobiDB-lite"/>
    </source>
</evidence>
<dbReference type="STRING" id="1165861.A0A0L0V0X1"/>
<feature type="region of interest" description="Disordered" evidence="2">
    <location>
        <begin position="373"/>
        <end position="414"/>
    </location>
</feature>
<feature type="region of interest" description="Disordered" evidence="2">
    <location>
        <begin position="1"/>
        <end position="27"/>
    </location>
</feature>
<evidence type="ECO:0000256" key="1">
    <source>
        <dbReference type="ARBA" id="ARBA00022574"/>
    </source>
</evidence>
<dbReference type="Proteomes" id="UP000054564">
    <property type="component" value="Unassembled WGS sequence"/>
</dbReference>
<keyword evidence="4" id="KW-1185">Reference proteome</keyword>
<proteinExistence type="predicted"/>
<gene>
    <name evidence="3" type="ORF">PSTG_13712</name>
</gene>
<protein>
    <submittedName>
        <fullName evidence="3">Uncharacterized protein</fullName>
    </submittedName>
</protein>
<evidence type="ECO:0000313" key="3">
    <source>
        <dbReference type="EMBL" id="KNE92923.1"/>
    </source>
</evidence>
<dbReference type="AlphaFoldDB" id="A0A0L0V0X1"/>
<dbReference type="PANTHER" id="PTHR46108:SF4">
    <property type="entry name" value="BLUE CHEESE"/>
    <property type="match status" value="1"/>
</dbReference>
<reference evidence="4" key="1">
    <citation type="submission" date="2014-03" db="EMBL/GenBank/DDBJ databases">
        <title>The Genome Sequence of Puccinia striiformis f. sp. tritici PST-78.</title>
        <authorList>
            <consortium name="The Broad Institute Genome Sequencing Platform"/>
            <person name="Cuomo C."/>
            <person name="Hulbert S."/>
            <person name="Chen X."/>
            <person name="Walker B."/>
            <person name="Young S.K."/>
            <person name="Zeng Q."/>
            <person name="Gargeya S."/>
            <person name="Fitzgerald M."/>
            <person name="Haas B."/>
            <person name="Abouelleil A."/>
            <person name="Alvarado L."/>
            <person name="Arachchi H.M."/>
            <person name="Berlin A.M."/>
            <person name="Chapman S.B."/>
            <person name="Goldberg J."/>
            <person name="Griggs A."/>
            <person name="Gujja S."/>
            <person name="Hansen M."/>
            <person name="Howarth C."/>
            <person name="Imamovic A."/>
            <person name="Larimer J."/>
            <person name="McCowan C."/>
            <person name="Montmayeur A."/>
            <person name="Murphy C."/>
            <person name="Neiman D."/>
            <person name="Pearson M."/>
            <person name="Priest M."/>
            <person name="Roberts A."/>
            <person name="Saif S."/>
            <person name="Shea T."/>
            <person name="Sisk P."/>
            <person name="Sykes S."/>
            <person name="Wortman J."/>
            <person name="Nusbaum C."/>
            <person name="Birren B."/>
        </authorList>
    </citation>
    <scope>NUCLEOTIDE SEQUENCE [LARGE SCALE GENOMIC DNA]</scope>
    <source>
        <strain evidence="4">race PST-78</strain>
    </source>
</reference>
<dbReference type="InterPro" id="IPR051944">
    <property type="entry name" value="BEACH_domain_protein"/>
</dbReference>